<keyword evidence="13" id="KW-1185">Reference proteome</keyword>
<dbReference type="PROSITE" id="PS51450">
    <property type="entry name" value="LRR"/>
    <property type="match status" value="1"/>
</dbReference>
<dbReference type="OrthoDB" id="676979at2759"/>
<dbReference type="Proteomes" id="UP000008143">
    <property type="component" value="Chromosome 2"/>
</dbReference>
<feature type="compositionally biased region" description="Basic and acidic residues" evidence="9">
    <location>
        <begin position="717"/>
        <end position="727"/>
    </location>
</feature>
<evidence type="ECO:0000256" key="5">
    <source>
        <dbReference type="ARBA" id="ARBA00022737"/>
    </source>
</evidence>
<feature type="region of interest" description="Disordered" evidence="9">
    <location>
        <begin position="696"/>
        <end position="780"/>
    </location>
</feature>
<dbReference type="SMART" id="SM00409">
    <property type="entry name" value="IG"/>
    <property type="match status" value="12"/>
</dbReference>
<dbReference type="InterPro" id="IPR013098">
    <property type="entry name" value="Ig_I-set"/>
</dbReference>
<dbReference type="FunFam" id="2.60.40.10:FF:000621">
    <property type="entry name" value="Immunoglobulin superfamily member 10"/>
    <property type="match status" value="1"/>
</dbReference>
<dbReference type="Pfam" id="PF13855">
    <property type="entry name" value="LRR_8"/>
    <property type="match status" value="1"/>
</dbReference>
<evidence type="ECO:0000256" key="7">
    <source>
        <dbReference type="ARBA" id="ARBA00023180"/>
    </source>
</evidence>
<dbReference type="FunFam" id="2.60.40.10:FF:001433">
    <property type="entry name" value="Matrix remodeling associated 5"/>
    <property type="match status" value="1"/>
</dbReference>
<dbReference type="FunFam" id="2.60.40.10:FF:001402">
    <property type="entry name" value="Matrix remodeling associated 5"/>
    <property type="match status" value="1"/>
</dbReference>
<dbReference type="SMART" id="SM00082">
    <property type="entry name" value="LRRCT"/>
    <property type="match status" value="1"/>
</dbReference>
<keyword evidence="6" id="KW-1015">Disulfide bond</keyword>
<dbReference type="GeneTree" id="ENSGT00940000159942"/>
<evidence type="ECO:0000256" key="4">
    <source>
        <dbReference type="ARBA" id="ARBA00022729"/>
    </source>
</evidence>
<dbReference type="FunFam" id="3.80.10.10:FF:000103">
    <property type="entry name" value="Immunoglobulin superfamily member 10"/>
    <property type="match status" value="1"/>
</dbReference>
<dbReference type="Bgee" id="ENSXETG00000039939">
    <property type="expression patterns" value="Expressed in embryo"/>
</dbReference>
<reference evidence="12" key="1">
    <citation type="journal article" date="2010" name="Science">
        <title>The genome of the Western clawed frog Xenopus tropicalis.</title>
        <authorList>
            <person name="Hellsten U."/>
            <person name="Harland R.M."/>
            <person name="Gilchrist M.J."/>
            <person name="Hendrix D."/>
            <person name="Jurka J."/>
            <person name="Kapitonov V."/>
            <person name="Ovcharenko I."/>
            <person name="Putnam N.H."/>
            <person name="Shu S."/>
            <person name="Taher L."/>
            <person name="Blitz I.L."/>
            <person name="Blumberg B."/>
            <person name="Dichmann D.S."/>
            <person name="Dubchak I."/>
            <person name="Amaya E."/>
            <person name="Detter J.C."/>
            <person name="Fletcher R."/>
            <person name="Gerhard D.S."/>
            <person name="Goodstein D."/>
            <person name="Graves T."/>
            <person name="Grigoriev I.V."/>
            <person name="Grimwood J."/>
            <person name="Kawashima T."/>
            <person name="Lindquist E."/>
            <person name="Lucas S.M."/>
            <person name="Mead P.E."/>
            <person name="Mitros T."/>
            <person name="Ogino H."/>
            <person name="Ohta Y."/>
            <person name="Poliakov A.V."/>
            <person name="Pollet N."/>
            <person name="Robert J."/>
            <person name="Salamov A."/>
            <person name="Sater A.K."/>
            <person name="Schmutz J."/>
            <person name="Terry A."/>
            <person name="Vize P.D."/>
            <person name="Warren W.C."/>
            <person name="Wells D."/>
            <person name="Wills A."/>
            <person name="Wilson R.K."/>
            <person name="Zimmerman L.B."/>
            <person name="Zorn A.M."/>
            <person name="Grainger R."/>
            <person name="Grammer T."/>
            <person name="Khokha M.K."/>
            <person name="Richardson P.M."/>
            <person name="Rokhsar D.S."/>
        </authorList>
    </citation>
    <scope>NUCLEOTIDE SEQUENCE [LARGE SCALE GENOMIC DNA]</scope>
    <source>
        <strain evidence="12">Nigerian</strain>
    </source>
</reference>
<dbReference type="InterPro" id="IPR001611">
    <property type="entry name" value="Leu-rich_rpt"/>
</dbReference>
<reference evidence="14" key="3">
    <citation type="submission" date="2025-04" db="UniProtKB">
        <authorList>
            <consortium name="RefSeq"/>
        </authorList>
    </citation>
    <scope>IDENTIFICATION</scope>
    <source>
        <strain evidence="14">Nigerian</strain>
        <tissue evidence="14">Liver and blood</tissue>
    </source>
</reference>
<keyword evidence="2" id="KW-0964">Secreted</keyword>
<dbReference type="FunFam" id="2.60.40.10:FF:000063">
    <property type="entry name" value="neural cell adhesion molecule L1"/>
    <property type="match status" value="1"/>
</dbReference>
<dbReference type="InterPro" id="IPR013783">
    <property type="entry name" value="Ig-like_fold"/>
</dbReference>
<dbReference type="Pfam" id="PF07679">
    <property type="entry name" value="I-set"/>
    <property type="match status" value="7"/>
</dbReference>
<feature type="compositionally biased region" description="Low complexity" evidence="9">
    <location>
        <begin position="1160"/>
        <end position="1169"/>
    </location>
</feature>
<dbReference type="InterPro" id="IPR003598">
    <property type="entry name" value="Ig_sub2"/>
</dbReference>
<dbReference type="PANTHER" id="PTHR45842:SF4">
    <property type="entry name" value="MATRIX-REMODELING-ASSOCIATED PROTEIN 5"/>
    <property type="match status" value="1"/>
</dbReference>
<evidence type="ECO:0000256" key="3">
    <source>
        <dbReference type="ARBA" id="ARBA00022614"/>
    </source>
</evidence>
<dbReference type="InterPro" id="IPR007110">
    <property type="entry name" value="Ig-like_dom"/>
</dbReference>
<dbReference type="Gene3D" id="2.60.40.10">
    <property type="entry name" value="Immunoglobulins"/>
    <property type="match status" value="12"/>
</dbReference>
<keyword evidence="4" id="KW-0732">Signal</keyword>
<dbReference type="InterPro" id="IPR000483">
    <property type="entry name" value="Cys-rich_flank_reg_C"/>
</dbReference>
<feature type="compositionally biased region" description="Basic and acidic residues" evidence="9">
    <location>
        <begin position="1473"/>
        <end position="1503"/>
    </location>
</feature>
<reference evidence="12" key="2">
    <citation type="submission" date="2020-05" db="UniProtKB">
        <authorList>
            <consortium name="Ensembl"/>
        </authorList>
    </citation>
    <scope>IDENTIFICATION</scope>
</reference>
<dbReference type="Pfam" id="PF13927">
    <property type="entry name" value="Ig_3"/>
    <property type="match status" value="5"/>
</dbReference>
<keyword evidence="8" id="KW-0393">Immunoglobulin domain</keyword>
<dbReference type="Ensembl" id="ENSXETT00000076944">
    <property type="protein sequence ID" value="ENSXETP00000065237"/>
    <property type="gene ID" value="ENSXETG00000039939"/>
</dbReference>
<feature type="compositionally biased region" description="Basic and acidic residues" evidence="9">
    <location>
        <begin position="764"/>
        <end position="780"/>
    </location>
</feature>
<evidence type="ECO:0000313" key="13">
    <source>
        <dbReference type="Proteomes" id="UP000008143"/>
    </source>
</evidence>
<dbReference type="InterPro" id="IPR050467">
    <property type="entry name" value="LRFN"/>
</dbReference>
<dbReference type="KEGG" id="xtr:100495231"/>
<dbReference type="Gene3D" id="3.80.10.10">
    <property type="entry name" value="Ribonuclease Inhibitor"/>
    <property type="match status" value="2"/>
</dbReference>
<keyword evidence="7" id="KW-0325">Glycoprotein</keyword>
<feature type="region of interest" description="Disordered" evidence="9">
    <location>
        <begin position="1036"/>
        <end position="1055"/>
    </location>
</feature>
<evidence type="ECO:0000256" key="10">
    <source>
        <dbReference type="SAM" id="Phobius"/>
    </source>
</evidence>
<dbReference type="SMART" id="SM00013">
    <property type="entry name" value="LRRNT"/>
    <property type="match status" value="1"/>
</dbReference>
<feature type="domain" description="Ig-like" evidence="11">
    <location>
        <begin position="2756"/>
        <end position="2849"/>
    </location>
</feature>
<name>A0A6I8Q6R2_XENTR</name>
<dbReference type="InterPro" id="IPR003591">
    <property type="entry name" value="Leu-rich_rpt_typical-subtyp"/>
</dbReference>
<evidence type="ECO:0000256" key="1">
    <source>
        <dbReference type="ARBA" id="ARBA00004613"/>
    </source>
</evidence>
<feature type="domain" description="Ig-like" evidence="11">
    <location>
        <begin position="604"/>
        <end position="681"/>
    </location>
</feature>
<dbReference type="FunFam" id="2.60.40.10:FF:000032">
    <property type="entry name" value="palladin isoform X1"/>
    <property type="match status" value="2"/>
</dbReference>
<dbReference type="InterPro" id="IPR032675">
    <property type="entry name" value="LRR_dom_sf"/>
</dbReference>
<keyword evidence="10" id="KW-0472">Membrane</keyword>
<feature type="domain" description="Ig-like" evidence="11">
    <location>
        <begin position="1974"/>
        <end position="2061"/>
    </location>
</feature>
<dbReference type="FunFam" id="2.60.40.10:FF:001377">
    <property type="entry name" value="Matrix remodeling associated 5"/>
    <property type="match status" value="1"/>
</dbReference>
<evidence type="ECO:0000256" key="8">
    <source>
        <dbReference type="ARBA" id="ARBA00023319"/>
    </source>
</evidence>
<feature type="region of interest" description="Disordered" evidence="9">
    <location>
        <begin position="1473"/>
        <end position="1512"/>
    </location>
</feature>
<dbReference type="PANTHER" id="PTHR45842">
    <property type="entry name" value="SYNAPTIC ADHESION-LIKE MOLECULE SALM"/>
    <property type="match status" value="1"/>
</dbReference>
<feature type="domain" description="Ig-like" evidence="11">
    <location>
        <begin position="2385"/>
        <end position="2456"/>
    </location>
</feature>
<feature type="region of interest" description="Disordered" evidence="9">
    <location>
        <begin position="821"/>
        <end position="848"/>
    </location>
</feature>
<dbReference type="CTD" id="25878"/>
<comment type="subcellular location">
    <subcellularLocation>
        <location evidence="1">Secreted</location>
    </subcellularLocation>
</comment>
<feature type="domain" description="Ig-like" evidence="11">
    <location>
        <begin position="2070"/>
        <end position="2162"/>
    </location>
</feature>
<keyword evidence="10" id="KW-1133">Transmembrane helix</keyword>
<dbReference type="Xenbase" id="XB-GENE-923372">
    <property type="gene designation" value="mxra5"/>
</dbReference>
<feature type="compositionally biased region" description="Basic residues" evidence="9">
    <location>
        <begin position="748"/>
        <end position="762"/>
    </location>
</feature>
<dbReference type="AGR" id="Xenbase:XB-GENE-923372"/>
<keyword evidence="3" id="KW-0433">Leucine-rich repeat</keyword>
<feature type="domain" description="Ig-like" evidence="11">
    <location>
        <begin position="1877"/>
        <end position="1968"/>
    </location>
</feature>
<evidence type="ECO:0000256" key="6">
    <source>
        <dbReference type="ARBA" id="ARBA00023157"/>
    </source>
</evidence>
<feature type="domain" description="Ig-like" evidence="11">
    <location>
        <begin position="2266"/>
        <end position="2362"/>
    </location>
</feature>
<evidence type="ECO:0000313" key="15">
    <source>
        <dbReference type="Xenbase" id="XB-GENE-923372"/>
    </source>
</evidence>
<organism evidence="12">
    <name type="scientific">Xenopus tropicalis</name>
    <name type="common">Western clawed frog</name>
    <name type="synonym">Silurana tropicalis</name>
    <dbReference type="NCBI Taxonomy" id="8364"/>
    <lineage>
        <taxon>Eukaryota</taxon>
        <taxon>Metazoa</taxon>
        <taxon>Chordata</taxon>
        <taxon>Craniata</taxon>
        <taxon>Vertebrata</taxon>
        <taxon>Euteleostomi</taxon>
        <taxon>Amphibia</taxon>
        <taxon>Batrachia</taxon>
        <taxon>Anura</taxon>
        <taxon>Pipoidea</taxon>
        <taxon>Pipidae</taxon>
        <taxon>Xenopodinae</taxon>
        <taxon>Xenopus</taxon>
        <taxon>Silurana</taxon>
    </lineage>
</organism>
<dbReference type="SUPFAM" id="SSF52058">
    <property type="entry name" value="L domain-like"/>
    <property type="match status" value="1"/>
</dbReference>
<feature type="domain" description="Ig-like" evidence="11">
    <location>
        <begin position="2660"/>
        <end position="2750"/>
    </location>
</feature>
<dbReference type="RefSeq" id="XP_002941051.4">
    <property type="nucleotide sequence ID" value="XM_002941005.5"/>
</dbReference>
<evidence type="ECO:0000256" key="2">
    <source>
        <dbReference type="ARBA" id="ARBA00022525"/>
    </source>
</evidence>
<proteinExistence type="predicted"/>
<dbReference type="GO" id="GO:0005576">
    <property type="term" value="C:extracellular region"/>
    <property type="evidence" value="ECO:0007669"/>
    <property type="project" value="UniProtKB-SubCell"/>
</dbReference>
<feature type="domain" description="Ig-like" evidence="11">
    <location>
        <begin position="2170"/>
        <end position="2263"/>
    </location>
</feature>
<dbReference type="GeneID" id="100495231"/>
<dbReference type="OMA" id="KMNCMAM"/>
<feature type="domain" description="Ig-like" evidence="11">
    <location>
        <begin position="2566"/>
        <end position="2655"/>
    </location>
</feature>
<accession>A0A6I8Q6R2</accession>
<protein>
    <submittedName>
        <fullName evidence="14">Matrix-remodeling-associated protein 5</fullName>
    </submittedName>
    <submittedName>
        <fullName evidence="12">Matrix-remodelling associated 5</fullName>
    </submittedName>
</protein>
<dbReference type="CDD" id="cd00096">
    <property type="entry name" value="Ig"/>
    <property type="match status" value="3"/>
</dbReference>
<dbReference type="SUPFAM" id="SSF48726">
    <property type="entry name" value="Immunoglobulin"/>
    <property type="match status" value="12"/>
</dbReference>
<keyword evidence="10" id="KW-0812">Transmembrane</keyword>
<feature type="domain" description="Ig-like" evidence="11">
    <location>
        <begin position="492"/>
        <end position="578"/>
    </location>
</feature>
<dbReference type="PROSITE" id="PS50835">
    <property type="entry name" value="IG_LIKE"/>
    <property type="match status" value="12"/>
</dbReference>
<dbReference type="InterPro" id="IPR003599">
    <property type="entry name" value="Ig_sub"/>
</dbReference>
<feature type="region of interest" description="Disordered" evidence="9">
    <location>
        <begin position="1142"/>
        <end position="1175"/>
    </location>
</feature>
<keyword evidence="5" id="KW-0677">Repeat</keyword>
<feature type="transmembrane region" description="Helical" evidence="10">
    <location>
        <begin position="21"/>
        <end position="38"/>
    </location>
</feature>
<dbReference type="FunFam" id="2.60.40.10:FF:000537">
    <property type="entry name" value="immunoglobulin superfamily member 10"/>
    <property type="match status" value="1"/>
</dbReference>
<gene>
    <name evidence="12 14 15" type="primary">mxra5</name>
</gene>
<feature type="domain" description="Ig-like" evidence="11">
    <location>
        <begin position="2464"/>
        <end position="2560"/>
    </location>
</feature>
<evidence type="ECO:0000259" key="11">
    <source>
        <dbReference type="PROSITE" id="PS50835"/>
    </source>
</evidence>
<dbReference type="InterPro" id="IPR036179">
    <property type="entry name" value="Ig-like_dom_sf"/>
</dbReference>
<evidence type="ECO:0000313" key="14">
    <source>
        <dbReference type="RefSeq" id="XP_002941051.4"/>
    </source>
</evidence>
<dbReference type="InterPro" id="IPR000372">
    <property type="entry name" value="LRRNT"/>
</dbReference>
<dbReference type="FunFam" id="2.60.40.10:FF:001306">
    <property type="entry name" value="Matrix remodeling associated 5"/>
    <property type="match status" value="1"/>
</dbReference>
<evidence type="ECO:0000256" key="9">
    <source>
        <dbReference type="SAM" id="MobiDB-lite"/>
    </source>
</evidence>
<dbReference type="SMART" id="SM00408">
    <property type="entry name" value="IGc2"/>
    <property type="match status" value="12"/>
</dbReference>
<evidence type="ECO:0000313" key="12">
    <source>
        <dbReference type="Ensembl" id="ENSXETP00000065237"/>
    </source>
</evidence>
<sequence length="2851" mass="317905">MSCNYSCRYTGTQGKKKLSKMYNGIHLWLILAVIIFVPQNALSCPHPCACYVNSEVHCTFRSLAAVPSRIPKHVERINLGFNSIQSIGEDSFAGLSKLELLLIHSNDVRNVPNGAFRDLVSLQVFKMSYNKLKTITSHTLHGLLGLTRLHIDHNQIEFIHPNAFNGLMSLRLLHLEGNLLQQLHANTFCTFNFLGYFRQSTLKHLYLSENMIQSLPADMIKTMPLLENLYLHGNPWVCDCNIKWLLDWTEQTDGILKCKKDRSYENGQLCPTCSSPKHLQNREIQSLKDAYCSRPVIYSALRDNSSYAYTEEENGNDPPAAESYHNLLGKVILNMTDEHGNKVNLDCDMIKPADFSKITWNQHHPEEIDINATFSLDFECPMNRENYEKLWKLIAYYSEVPVKLERELQFNDSPKMTYRYRQNVDHDSYYYTGVKALISSDPSWIMQTTVNIQLNRKMSTAKKVTLSFSTQFAESIHTKEIQYTQNNWVLIEKNEKVKTSCTAVKGTLCQLNCHVKSSEIPSIEWSLPDGTILKAPYNSPESRFSVSPSGQLVIKEADFPDSGLYYCIARVKHEVDMQLFRVTVQSSSSDVAENHIHVLTRNVGDPIALACNVVGNPDADVNWILPNNKIIDASVNNTGLYLLNNGSLAIINAKLSDSGLYRCIGINQHGTDHYSVQVEINRKVSEKPYQIIKTKKQPSFEVPTKPKYNVIDDDGGSGEKDTQEESGKYNVKNGARPVKKIGSASTKVRVKQNRKDRRKMKPWKGTERSKGSNIAEGRRKFESRRRINMGNKQIDPQQWANILAKVRGKNLQRTTEFPLATQATPTSALRHKPTPPSSIAMPPPAKESEPYVEETSADEEELLHITSSPTIAQGISDVTVSPNDRIVTVISEETDNDSETVLSESKTCKTESSTPNTDLTTIENSEAEGFTYSTNEDENVILEGNEIHSSAPTTYIQTIENEYIVDSVTTDSYVEEQSNEKTVFESENNSEADLESSTMEMLSVGTDDVKELSTASGITVAPLLPGVEKSTTIKSSDTYFPEEPSQPPNAESDDSLTTENFILWKEDNDILPTINREIQSTPVTSISNAISPTPSDDQLNIYALVPTQTLIPITTQSAGENVIEVNYTEDYAGNTDTIFPKMSSKSSISRGHKNNYKAEPTTVTTSTGKPKTDSRLKTTMIPNTIINAVPKKNMVTPTVQGSTIRTNYLTSTTTKISTTTTISTNGNINIHRRRPNGRRKRPNRYKLRQNQIVPTVQPVLDYFPQKPVAPPTKEQVVTNDHIRPTEFKNVYTSAVPSSTPASNTKIIGLPIPTPITTLQIVQTQRVGEHEHVNNVNTLHPIVNTDSNTIQNVQTSTLVGKNDAVSTSHITKSNTLHVTTKPSKFSKYTTTVPYANSIESTTGIQSESELYPLTVTEEPLKITTTAGITEHIFQYLDNVQSSPYPESMPLVTDSPVSTTKIPVETTVGHTTLRPETKERKDSATFPSKTERKTVYSYKGNRESTTKPYPMTTQSSQIKFRPFTEKVFIPTAHLHLPTTQATASTRTKYHEIIVPTAPSKVKIAQTSTPSSRQNELDQLPHIQNKMLFPQIQGRFKDNYVAMSNNSVLYNTKLHQSRLPINQNNVNPPVHHGPVRGTKRPPYFGTQGPLRYFVTNQPFVMTNKPEITAYTAQSNQEKKTFPSQQLTTKPSTTTTTVVPLFRPKPMTPSRFNLGQRISPYYRPAGNTLNNNGKDIVARIPYQGNPYYLNPRFHYRFNRTKPIIFTATLKPPIPTNLVPDSANKKNTYVSAAKTTISSAIIKATVAPLPVIPVTKPATQKQMQLTTPYIVHTQTPKSSSTIQLNRYFNHINNKPSIVEGAKLTNLNEIQSSVTQRPQGIKPRITTTGLQSLSVPFETDAVIPCETFGDPKPSITWTKVATGAVMSKNTRMQRYEVLENGTLSIQKLQLQDHGQYVCTAQNQHGIDKMYVTLTVVVQQPRILGSRYKDVTVYIGDTISMDCPASGVPSVHISWIFPDRKIIRTVSATESRIMLHENGTLIIKETTFTDRGIFKCVASNVAGADSLTVRLHIAALPPIIKQEKQENITLPHGHSVYIHCSAKGAPSPSIRWVLFDGTQVRTSQFVNGNVFVFPNGTLYIRSLSQKDTGKYECVATNIVGAARRTIMLDVKKLASNAKITASSPQKTDVTYGSTLRLDCSAAGDPWPRILWRLPSKRVVDSFFSFDSRIKTYSNGTLLIYSVTEKDAGDYLCMARNKLGDDYVVLKVNVMMKPAKIQYKNEVDHKVMYGGDLKVDCIATGVPNPEISWSLPDGSMINNIMQSDDSGTRTRRYVVFNNGTLYFNEVGLKEEGDYTCYAINQIGQDEMRVSVKVVAEKAVIKNKTHSIIHVPYGDVVTVSCEAKGEPVPKIIWLSPSNRPIPSLSDKYQIYRDGSLLIQKAQRSDSGNYTCIAQNTGGEDKKIVQIQVKVLPPTINGFSNQITTIKQLAMRDSRLMLDCKAEGVPTPRVMWAFPEGVILPAPYYGNRITVHRNGTLDIKVLRKTDSVQLTCIGRNEGGEARLVVHLMVTDPTEKPKFNTENENIVVGEGQSVSLNCSSRGIPVPERIWFLPNGTEVHNGKQLHRLYHRNDGALLIGSIAVSDAGTYRCRAINIAGFADKLITLQIGRKPQMKNNYNNLISIINGETLQLHCSTHGESQTQISWTLPNGVILDGPQTRGRVSLLQNGTLVVRDTSVYDRGSYVCKATTQYGSSTMNVPVIVIAYPPRITTSPAPVTYARPGSSVQLNCMSIGIPKPEITWELPDKSVLTAVAQSRLYGNKFLHPQGTLVIQHSSKRDTGYYKCTAKNILGADTKTTYIHVY</sequence>
<dbReference type="SMART" id="SM00369">
    <property type="entry name" value="LRR_TYP"/>
    <property type="match status" value="6"/>
</dbReference>